<feature type="domain" description="Fibrinogen C-terminal" evidence="1">
    <location>
        <begin position="1"/>
        <end position="133"/>
    </location>
</feature>
<dbReference type="RefSeq" id="XP_013380795.1">
    <property type="nucleotide sequence ID" value="XM_013525341.1"/>
</dbReference>
<evidence type="ECO:0000313" key="3">
    <source>
        <dbReference type="RefSeq" id="XP_013380795.1"/>
    </source>
</evidence>
<dbReference type="PROSITE" id="PS51406">
    <property type="entry name" value="FIBRINOGEN_C_2"/>
    <property type="match status" value="1"/>
</dbReference>
<dbReference type="SMART" id="SM00186">
    <property type="entry name" value="FBG"/>
    <property type="match status" value="1"/>
</dbReference>
<dbReference type="GeneID" id="106151902"/>
<dbReference type="STRING" id="7574.A0A1S3H3T0"/>
<evidence type="ECO:0000313" key="2">
    <source>
        <dbReference type="Proteomes" id="UP000085678"/>
    </source>
</evidence>
<reference evidence="3" key="1">
    <citation type="submission" date="2025-08" db="UniProtKB">
        <authorList>
            <consortium name="RefSeq"/>
        </authorList>
    </citation>
    <scope>IDENTIFICATION</scope>
    <source>
        <tissue evidence="3">Gonads</tissue>
    </source>
</reference>
<accession>A0A1S3H3T0</accession>
<evidence type="ECO:0000259" key="1">
    <source>
        <dbReference type="PROSITE" id="PS51406"/>
    </source>
</evidence>
<gene>
    <name evidence="3" type="primary">LOC106151902</name>
</gene>
<dbReference type="InterPro" id="IPR014716">
    <property type="entry name" value="Fibrinogen_a/b/g_C_1"/>
</dbReference>
<dbReference type="InterPro" id="IPR036056">
    <property type="entry name" value="Fibrinogen-like_C"/>
</dbReference>
<protein>
    <submittedName>
        <fullName evidence="3">Fibrinogen-like protein 1</fullName>
    </submittedName>
</protein>
<dbReference type="InParanoid" id="A0A1S3H3T0"/>
<dbReference type="Gene3D" id="3.90.215.10">
    <property type="entry name" value="Gamma Fibrinogen, chain A, domain 1"/>
    <property type="match status" value="1"/>
</dbReference>
<dbReference type="Proteomes" id="UP000085678">
    <property type="component" value="Unplaced"/>
</dbReference>
<proteinExistence type="predicted"/>
<dbReference type="OrthoDB" id="6081480at2759"/>
<dbReference type="InterPro" id="IPR050373">
    <property type="entry name" value="Fibrinogen_C-term_domain"/>
</dbReference>
<dbReference type="KEGG" id="lak:106151902"/>
<dbReference type="SUPFAM" id="SSF56496">
    <property type="entry name" value="Fibrinogen C-terminal domain-like"/>
    <property type="match status" value="1"/>
</dbReference>
<keyword evidence="2" id="KW-1185">Reference proteome</keyword>
<dbReference type="GO" id="GO:0005615">
    <property type="term" value="C:extracellular space"/>
    <property type="evidence" value="ECO:0007669"/>
    <property type="project" value="TreeGrafter"/>
</dbReference>
<dbReference type="Pfam" id="PF00147">
    <property type="entry name" value="Fibrinogen_C"/>
    <property type="match status" value="1"/>
</dbReference>
<dbReference type="PANTHER" id="PTHR19143">
    <property type="entry name" value="FIBRINOGEN/TENASCIN/ANGIOPOEITIN"/>
    <property type="match status" value="1"/>
</dbReference>
<sequence length="183" mass="20693">MRRTGPELNFNRSWVEYRNGFGDVAGDHWLGLEAFHHLTNQGNYSLKTEVRDALTDSYFWDIHANFLIGTEDEKYTLKLKLNGVGNLSTNSTVDPWEKNVNVQFSTHDQKNDNKLTGNCAAVNGGGWWFHKCGDISFTSILATECVPTCWKAARHAGIPFGVRGSAEKLLRWAVMKIKRSEDL</sequence>
<dbReference type="AlphaFoldDB" id="A0A1S3H3T0"/>
<dbReference type="InterPro" id="IPR002181">
    <property type="entry name" value="Fibrinogen_a/b/g_C_dom"/>
</dbReference>
<organism evidence="2 3">
    <name type="scientific">Lingula anatina</name>
    <name type="common">Brachiopod</name>
    <name type="synonym">Lingula unguis</name>
    <dbReference type="NCBI Taxonomy" id="7574"/>
    <lineage>
        <taxon>Eukaryota</taxon>
        <taxon>Metazoa</taxon>
        <taxon>Spiralia</taxon>
        <taxon>Lophotrochozoa</taxon>
        <taxon>Brachiopoda</taxon>
        <taxon>Linguliformea</taxon>
        <taxon>Lingulata</taxon>
        <taxon>Lingulida</taxon>
        <taxon>Linguloidea</taxon>
        <taxon>Lingulidae</taxon>
        <taxon>Lingula</taxon>
    </lineage>
</organism>
<name>A0A1S3H3T0_LINAN</name>